<dbReference type="RefSeq" id="WP_021319516.1">
    <property type="nucleotide sequence ID" value="NZ_AUWY01000120.1"/>
</dbReference>
<feature type="signal peptide" evidence="1">
    <location>
        <begin position="1"/>
        <end position="23"/>
    </location>
</feature>
<dbReference type="InterPro" id="IPR005175">
    <property type="entry name" value="PPC_dom"/>
</dbReference>
<dbReference type="Gene3D" id="3.30.1330.80">
    <property type="entry name" value="Hypothetical protein, similar to alpha- acetolactate decarboxylase, domain 2"/>
    <property type="match status" value="1"/>
</dbReference>
<dbReference type="CDD" id="cd11378">
    <property type="entry name" value="DUF296"/>
    <property type="match status" value="1"/>
</dbReference>
<accession>T0INY7</accession>
<dbReference type="PANTHER" id="PTHR34988:SF1">
    <property type="entry name" value="DNA-BINDING PROTEIN"/>
    <property type="match status" value="1"/>
</dbReference>
<dbReference type="EMBL" id="AUWY01000120">
    <property type="protein sequence ID" value="EQB30555.1"/>
    <property type="molecule type" value="Genomic_DNA"/>
</dbReference>
<name>T0INY7_9SPHN</name>
<protein>
    <recommendedName>
        <fullName evidence="2">PPC domain-containing protein</fullName>
    </recommendedName>
</protein>
<dbReference type="PANTHER" id="PTHR34988">
    <property type="entry name" value="PROTEIN, PUTATIVE-RELATED"/>
    <property type="match status" value="1"/>
</dbReference>
<evidence type="ECO:0000259" key="2">
    <source>
        <dbReference type="PROSITE" id="PS51742"/>
    </source>
</evidence>
<comment type="caution">
    <text evidence="3">The sequence shown here is derived from an EMBL/GenBank/DDBJ whole genome shotgun (WGS) entry which is preliminary data.</text>
</comment>
<reference evidence="3 4" key="1">
    <citation type="journal article" date="2013" name="Genome Announc.">
        <title>Draft Genome Sequence of Sphingobium ummariense Strain RL-3, a Hexachlorocyclohexane-Degrading Bacterium.</title>
        <authorList>
            <person name="Kohli P."/>
            <person name="Dua A."/>
            <person name="Sangwan N."/>
            <person name="Oldach P."/>
            <person name="Khurana J.P."/>
            <person name="Lal R."/>
        </authorList>
    </citation>
    <scope>NUCLEOTIDE SEQUENCE [LARGE SCALE GENOMIC DNA]</scope>
    <source>
        <strain evidence="3 4">RL-3</strain>
    </source>
</reference>
<dbReference type="PATRIC" id="fig|1346791.3.peg.3784"/>
<evidence type="ECO:0000256" key="1">
    <source>
        <dbReference type="SAM" id="SignalP"/>
    </source>
</evidence>
<dbReference type="PROSITE" id="PS51742">
    <property type="entry name" value="PPC"/>
    <property type="match status" value="1"/>
</dbReference>
<dbReference type="AlphaFoldDB" id="T0INY7"/>
<dbReference type="eggNOG" id="COG1661">
    <property type="taxonomic scope" value="Bacteria"/>
</dbReference>
<dbReference type="Pfam" id="PF03479">
    <property type="entry name" value="PCC"/>
    <property type="match status" value="1"/>
</dbReference>
<proteinExistence type="predicted"/>
<organism evidence="3 4">
    <name type="scientific">Sphingobium ummariense RL-3</name>
    <dbReference type="NCBI Taxonomy" id="1346791"/>
    <lineage>
        <taxon>Bacteria</taxon>
        <taxon>Pseudomonadati</taxon>
        <taxon>Pseudomonadota</taxon>
        <taxon>Alphaproteobacteria</taxon>
        <taxon>Sphingomonadales</taxon>
        <taxon>Sphingomonadaceae</taxon>
        <taxon>Sphingobium</taxon>
    </lineage>
</organism>
<evidence type="ECO:0000313" key="3">
    <source>
        <dbReference type="EMBL" id="EQB30555.1"/>
    </source>
</evidence>
<gene>
    <name evidence="3" type="ORF">M529_19590</name>
</gene>
<keyword evidence="1" id="KW-0732">Signal</keyword>
<dbReference type="OrthoDB" id="9798999at2"/>
<feature type="domain" description="PPC" evidence="2">
    <location>
        <begin position="37"/>
        <end position="177"/>
    </location>
</feature>
<feature type="chain" id="PRO_5004565299" description="PPC domain-containing protein" evidence="1">
    <location>
        <begin position="24"/>
        <end position="178"/>
    </location>
</feature>
<keyword evidence="4" id="KW-1185">Reference proteome</keyword>
<dbReference type="SUPFAM" id="SSF117856">
    <property type="entry name" value="AF0104/ALDC/Ptd012-like"/>
    <property type="match status" value="1"/>
</dbReference>
<dbReference type="Proteomes" id="UP000015523">
    <property type="component" value="Unassembled WGS sequence"/>
</dbReference>
<evidence type="ECO:0000313" key="4">
    <source>
        <dbReference type="Proteomes" id="UP000015523"/>
    </source>
</evidence>
<sequence>MIAVLPAFLLLAAANGAPAPAPAAPAAAVTAADLDYRKDGTGYLLVLHRGQPVVASLNAIIEKERIPGALISGIGAVEKAEVAYYDLNAKRYRTTVFEPSMEVLSLSGNLGTLDGKPIVHPHVVLGGPDFNAHGGHLREATVSLILEIFIIPTAEPITRELSKDFPELRTMKPLRPGS</sequence>
<dbReference type="STRING" id="1346791.M529_19590"/>